<accession>A0A9N8HRZ4</accession>
<reference evidence="1" key="1">
    <citation type="submission" date="2020-06" db="EMBL/GenBank/DDBJ databases">
        <authorList>
            <consortium name="Plant Systems Biology data submission"/>
        </authorList>
    </citation>
    <scope>NUCLEOTIDE SEQUENCE</scope>
    <source>
        <strain evidence="1">D6</strain>
    </source>
</reference>
<proteinExistence type="predicted"/>
<organism evidence="1 2">
    <name type="scientific">Seminavis robusta</name>
    <dbReference type="NCBI Taxonomy" id="568900"/>
    <lineage>
        <taxon>Eukaryota</taxon>
        <taxon>Sar</taxon>
        <taxon>Stramenopiles</taxon>
        <taxon>Ochrophyta</taxon>
        <taxon>Bacillariophyta</taxon>
        <taxon>Bacillariophyceae</taxon>
        <taxon>Bacillariophycidae</taxon>
        <taxon>Naviculales</taxon>
        <taxon>Naviculaceae</taxon>
        <taxon>Seminavis</taxon>
    </lineage>
</organism>
<comment type="caution">
    <text evidence="1">The sequence shown here is derived from an EMBL/GenBank/DDBJ whole genome shotgun (WGS) entry which is preliminary data.</text>
</comment>
<dbReference type="EMBL" id="CAICTM010001326">
    <property type="protein sequence ID" value="CAB9522670.1"/>
    <property type="molecule type" value="Genomic_DNA"/>
</dbReference>
<name>A0A9N8HRZ4_9STRA</name>
<keyword evidence="2" id="KW-1185">Reference proteome</keyword>
<dbReference type="Proteomes" id="UP001153069">
    <property type="component" value="Unassembled WGS sequence"/>
</dbReference>
<dbReference type="AlphaFoldDB" id="A0A9N8HRZ4"/>
<gene>
    <name evidence="1" type="ORF">SEMRO_1328_G263250.1</name>
</gene>
<evidence type="ECO:0000313" key="2">
    <source>
        <dbReference type="Proteomes" id="UP001153069"/>
    </source>
</evidence>
<evidence type="ECO:0000313" key="1">
    <source>
        <dbReference type="EMBL" id="CAB9522670.1"/>
    </source>
</evidence>
<protein>
    <submittedName>
        <fullName evidence="1">Uncharacterized protein</fullName>
    </submittedName>
</protein>
<sequence length="171" mass="18591">MSKNEPGFLRNLSLDVVEGGLPLRAIMVPREVDPIVGMIIEIRSGKRSDHSTATNTCCVDIPLSLSASGRHVRERSSSIGTEEMRGQGSDQECERIHPLPRSASLVSLPAKVICLAGSFDRFGTFPSNKEKTDKIMLAPIKSLDCNPQEIPSEISVLPPLTRMIPVLVNTS</sequence>